<keyword evidence="7" id="KW-1185">Reference proteome</keyword>
<feature type="chain" id="PRO_5033010108" description="peptide-methionine (R)-S-oxide reductase" evidence="4">
    <location>
        <begin position="26"/>
        <end position="184"/>
    </location>
</feature>
<evidence type="ECO:0000256" key="1">
    <source>
        <dbReference type="ARBA" id="ARBA00012499"/>
    </source>
</evidence>
<evidence type="ECO:0000256" key="3">
    <source>
        <dbReference type="ARBA" id="ARBA00048488"/>
    </source>
</evidence>
<feature type="signal peptide" evidence="4">
    <location>
        <begin position="1"/>
        <end position="25"/>
    </location>
</feature>
<dbReference type="SUPFAM" id="SSF51316">
    <property type="entry name" value="Mss4-like"/>
    <property type="match status" value="1"/>
</dbReference>
<comment type="caution">
    <text evidence="6">The sequence shown here is derived from an EMBL/GenBank/DDBJ whole genome shotgun (WGS) entry which is preliminary data.</text>
</comment>
<accession>A0A845V4X1</accession>
<reference evidence="6 7" key="1">
    <citation type="submission" date="2020-02" db="EMBL/GenBank/DDBJ databases">
        <authorList>
            <person name="Zhang X.-Y."/>
        </authorList>
    </citation>
    <scope>NUCLEOTIDE SEQUENCE [LARGE SCALE GENOMIC DNA]</scope>
    <source>
        <strain evidence="6 7">C33</strain>
    </source>
</reference>
<dbReference type="PANTHER" id="PTHR10173:SF57">
    <property type="entry name" value="PEPTIDE-METHIONINE (R)-S-OXIDE REDUCTASE"/>
    <property type="match status" value="1"/>
</dbReference>
<dbReference type="InterPro" id="IPR002579">
    <property type="entry name" value="Met_Sox_Rdtase_MsrB_dom"/>
</dbReference>
<dbReference type="PROSITE" id="PS51318">
    <property type="entry name" value="TAT"/>
    <property type="match status" value="1"/>
</dbReference>
<evidence type="ECO:0000313" key="7">
    <source>
        <dbReference type="Proteomes" id="UP000484885"/>
    </source>
</evidence>
<organism evidence="6 7">
    <name type="scientific">Wenzhouxiangella limi</name>
    <dbReference type="NCBI Taxonomy" id="2707351"/>
    <lineage>
        <taxon>Bacteria</taxon>
        <taxon>Pseudomonadati</taxon>
        <taxon>Pseudomonadota</taxon>
        <taxon>Gammaproteobacteria</taxon>
        <taxon>Chromatiales</taxon>
        <taxon>Wenzhouxiangellaceae</taxon>
        <taxon>Wenzhouxiangella</taxon>
    </lineage>
</organism>
<dbReference type="Pfam" id="PF01641">
    <property type="entry name" value="SelR"/>
    <property type="match status" value="1"/>
</dbReference>
<proteinExistence type="predicted"/>
<dbReference type="GO" id="GO:0033743">
    <property type="term" value="F:peptide-methionine (R)-S-oxide reductase activity"/>
    <property type="evidence" value="ECO:0007669"/>
    <property type="project" value="UniProtKB-EC"/>
</dbReference>
<dbReference type="RefSeq" id="WP_164210416.1">
    <property type="nucleotide sequence ID" value="NZ_JAAGSC010000034.1"/>
</dbReference>
<name>A0A845V4X1_9GAMM</name>
<dbReference type="PANTHER" id="PTHR10173">
    <property type="entry name" value="METHIONINE SULFOXIDE REDUCTASE"/>
    <property type="match status" value="1"/>
</dbReference>
<evidence type="ECO:0000256" key="4">
    <source>
        <dbReference type="SAM" id="SignalP"/>
    </source>
</evidence>
<sequence>MKTNIQFLKRRQLLTAVGLAAPAFWLSGCGGQPASATADANRPFQTLELSEDQWREILTSEEFRVLRGEGTEPAFSSPLDAEYGDGTYICAGCNLALFSSEHKFDSGTGWPSFWRPIDADHVGTKRDFKLILPRTEYHCARCGGHQGHIFEDGPEPTGERWCNNGVALRFVPAGEEPPALRTRA</sequence>
<dbReference type="GO" id="GO:0030091">
    <property type="term" value="P:protein repair"/>
    <property type="evidence" value="ECO:0007669"/>
    <property type="project" value="InterPro"/>
</dbReference>
<dbReference type="Proteomes" id="UP000484885">
    <property type="component" value="Unassembled WGS sequence"/>
</dbReference>
<evidence type="ECO:0000259" key="5">
    <source>
        <dbReference type="PROSITE" id="PS51790"/>
    </source>
</evidence>
<keyword evidence="2 6" id="KW-0560">Oxidoreductase</keyword>
<protein>
    <recommendedName>
        <fullName evidence="1">peptide-methionine (R)-S-oxide reductase</fullName>
        <ecNumber evidence="1">1.8.4.12</ecNumber>
    </recommendedName>
</protein>
<dbReference type="NCBIfam" id="TIGR00357">
    <property type="entry name" value="peptide-methionine (R)-S-oxide reductase MsrB"/>
    <property type="match status" value="1"/>
</dbReference>
<dbReference type="EMBL" id="JAAGSC010000034">
    <property type="protein sequence ID" value="NDY95005.1"/>
    <property type="molecule type" value="Genomic_DNA"/>
</dbReference>
<evidence type="ECO:0000313" key="6">
    <source>
        <dbReference type="EMBL" id="NDY95005.1"/>
    </source>
</evidence>
<dbReference type="Gene3D" id="2.170.150.20">
    <property type="entry name" value="Peptide methionine sulfoxide reductase"/>
    <property type="match status" value="1"/>
</dbReference>
<dbReference type="PROSITE" id="PS51257">
    <property type="entry name" value="PROKAR_LIPOPROTEIN"/>
    <property type="match status" value="1"/>
</dbReference>
<gene>
    <name evidence="6" type="primary">msrB</name>
    <name evidence="6" type="ORF">G3I74_04600</name>
</gene>
<comment type="catalytic activity">
    <reaction evidence="3">
        <text>L-methionyl-[protein] + [thioredoxin]-disulfide + H2O = L-methionyl-(R)-S-oxide-[protein] + [thioredoxin]-dithiol</text>
        <dbReference type="Rhea" id="RHEA:24164"/>
        <dbReference type="Rhea" id="RHEA-COMP:10698"/>
        <dbReference type="Rhea" id="RHEA-COMP:10700"/>
        <dbReference type="Rhea" id="RHEA-COMP:12313"/>
        <dbReference type="Rhea" id="RHEA-COMP:12314"/>
        <dbReference type="ChEBI" id="CHEBI:15377"/>
        <dbReference type="ChEBI" id="CHEBI:16044"/>
        <dbReference type="ChEBI" id="CHEBI:29950"/>
        <dbReference type="ChEBI" id="CHEBI:45764"/>
        <dbReference type="ChEBI" id="CHEBI:50058"/>
        <dbReference type="EC" id="1.8.4.12"/>
    </reaction>
</comment>
<keyword evidence="4" id="KW-0732">Signal</keyword>
<evidence type="ECO:0000256" key="2">
    <source>
        <dbReference type="ARBA" id="ARBA00023002"/>
    </source>
</evidence>
<dbReference type="AlphaFoldDB" id="A0A845V4X1"/>
<dbReference type="GO" id="GO:0005737">
    <property type="term" value="C:cytoplasm"/>
    <property type="evidence" value="ECO:0007669"/>
    <property type="project" value="TreeGrafter"/>
</dbReference>
<feature type="domain" description="MsrB" evidence="5">
    <location>
        <begin position="51"/>
        <end position="173"/>
    </location>
</feature>
<dbReference type="GO" id="GO:0006979">
    <property type="term" value="P:response to oxidative stress"/>
    <property type="evidence" value="ECO:0007669"/>
    <property type="project" value="InterPro"/>
</dbReference>
<dbReference type="EC" id="1.8.4.12" evidence="1"/>
<dbReference type="InterPro" id="IPR028427">
    <property type="entry name" value="Met_Sox_Rdtase_MsrB"/>
</dbReference>
<dbReference type="InterPro" id="IPR011057">
    <property type="entry name" value="Mss4-like_sf"/>
</dbReference>
<dbReference type="InterPro" id="IPR006311">
    <property type="entry name" value="TAT_signal"/>
</dbReference>
<dbReference type="PROSITE" id="PS51790">
    <property type="entry name" value="MSRB"/>
    <property type="match status" value="1"/>
</dbReference>